<feature type="region of interest" description="Disordered" evidence="1">
    <location>
        <begin position="1"/>
        <end position="20"/>
    </location>
</feature>
<proteinExistence type="predicted"/>
<dbReference type="AlphaFoldDB" id="A0A0Q3IFX3"/>
<evidence type="ECO:0000256" key="1">
    <source>
        <dbReference type="SAM" id="MobiDB-lite"/>
    </source>
</evidence>
<dbReference type="Pfam" id="PF03478">
    <property type="entry name" value="Beta-prop_KIB1-4"/>
    <property type="match status" value="1"/>
</dbReference>
<dbReference type="ExpressionAtlas" id="A0A0Q3IFX3">
    <property type="expression patterns" value="baseline"/>
</dbReference>
<evidence type="ECO:0000313" key="3">
    <source>
        <dbReference type="EMBL" id="KQJ85112.2"/>
    </source>
</evidence>
<evidence type="ECO:0000259" key="2">
    <source>
        <dbReference type="Pfam" id="PF03478"/>
    </source>
</evidence>
<dbReference type="OrthoDB" id="653077at2759"/>
<keyword evidence="5" id="KW-1185">Reference proteome</keyword>
<accession>A0A0Q3IFX3</accession>
<reference evidence="3" key="2">
    <citation type="submission" date="2017-06" db="EMBL/GenBank/DDBJ databases">
        <title>WGS assembly of Brachypodium distachyon.</title>
        <authorList>
            <consortium name="The International Brachypodium Initiative"/>
            <person name="Lucas S."/>
            <person name="Harmon-Smith M."/>
            <person name="Lail K."/>
            <person name="Tice H."/>
            <person name="Grimwood J."/>
            <person name="Bruce D."/>
            <person name="Barry K."/>
            <person name="Shu S."/>
            <person name="Lindquist E."/>
            <person name="Wang M."/>
            <person name="Pitluck S."/>
            <person name="Vogel J.P."/>
            <person name="Garvin D.F."/>
            <person name="Mockler T.C."/>
            <person name="Schmutz J."/>
            <person name="Rokhsar D."/>
            <person name="Bevan M.W."/>
        </authorList>
    </citation>
    <scope>NUCLEOTIDE SEQUENCE</scope>
    <source>
        <strain evidence="3">Bd21</strain>
    </source>
</reference>
<evidence type="ECO:0000313" key="4">
    <source>
        <dbReference type="EnsemblPlants" id="KQJ85112"/>
    </source>
</evidence>
<dbReference type="EMBL" id="CM000884">
    <property type="protein sequence ID" value="KQJ85112.2"/>
    <property type="molecule type" value="Genomic_DNA"/>
</dbReference>
<dbReference type="PANTHER" id="PTHR33165">
    <property type="entry name" value="F-BOX DOMAIN CONTAINING PROTEIN-LIKE-RELATED"/>
    <property type="match status" value="1"/>
</dbReference>
<dbReference type="Proteomes" id="UP000008810">
    <property type="component" value="Chromosome 5"/>
</dbReference>
<dbReference type="PANTHER" id="PTHR33165:SF50">
    <property type="entry name" value="F-BOX DOMAIN-CONTAINING PROTEIN"/>
    <property type="match status" value="1"/>
</dbReference>
<feature type="domain" description="KIB1-4 beta-propeller" evidence="2">
    <location>
        <begin position="118"/>
        <end position="363"/>
    </location>
</feature>
<dbReference type="EnsemblPlants" id="KQJ85112">
    <property type="protein sequence ID" value="KQJ85112"/>
    <property type="gene ID" value="BRADI_5g24860v3"/>
</dbReference>
<organism evidence="3">
    <name type="scientific">Brachypodium distachyon</name>
    <name type="common">Purple false brome</name>
    <name type="synonym">Trachynia distachya</name>
    <dbReference type="NCBI Taxonomy" id="15368"/>
    <lineage>
        <taxon>Eukaryota</taxon>
        <taxon>Viridiplantae</taxon>
        <taxon>Streptophyta</taxon>
        <taxon>Embryophyta</taxon>
        <taxon>Tracheophyta</taxon>
        <taxon>Spermatophyta</taxon>
        <taxon>Magnoliopsida</taxon>
        <taxon>Liliopsida</taxon>
        <taxon>Poales</taxon>
        <taxon>Poaceae</taxon>
        <taxon>BOP clade</taxon>
        <taxon>Pooideae</taxon>
        <taxon>Stipodae</taxon>
        <taxon>Brachypodieae</taxon>
        <taxon>Brachypodium</taxon>
    </lineage>
</organism>
<protein>
    <recommendedName>
        <fullName evidence="2">KIB1-4 beta-propeller domain-containing protein</fullName>
    </recommendedName>
</protein>
<name>A0A0Q3IFX3_BRADI</name>
<dbReference type="Gramene" id="KQJ85112">
    <property type="protein sequence ID" value="KQJ85112"/>
    <property type="gene ID" value="BRADI_5g24860v3"/>
</dbReference>
<evidence type="ECO:0000313" key="5">
    <source>
        <dbReference type="Proteomes" id="UP000008810"/>
    </source>
</evidence>
<reference evidence="4" key="3">
    <citation type="submission" date="2018-08" db="UniProtKB">
        <authorList>
            <consortium name="EnsemblPlants"/>
        </authorList>
    </citation>
    <scope>IDENTIFICATION</scope>
    <source>
        <strain evidence="4">cv. Bd21</strain>
    </source>
</reference>
<reference evidence="3 4" key="1">
    <citation type="journal article" date="2010" name="Nature">
        <title>Genome sequencing and analysis of the model grass Brachypodium distachyon.</title>
        <authorList>
            <consortium name="International Brachypodium Initiative"/>
        </authorList>
    </citation>
    <scope>NUCLEOTIDE SEQUENCE [LARGE SCALE GENOMIC DNA]</scope>
    <source>
        <strain evidence="3 4">Bd21</strain>
    </source>
</reference>
<gene>
    <name evidence="3" type="ORF">BRADI_5g24860v3</name>
</gene>
<dbReference type="InterPro" id="IPR005174">
    <property type="entry name" value="KIB1-4_b-propeller"/>
</dbReference>
<dbReference type="InParanoid" id="A0A0Q3IFX3"/>
<sequence length="477" mass="52508">MPGKRPPAASGPDASSSPSSWASLQADLVRLVGDRLLETGDLLDYVRLRAVCPHWRSSTPSPSGRGVADACFHPRRWMMLPEGHGLFPGHHKLQGYIRFFNRSTGAIVRREIPLLSDHCVLDSADGLLLLHGTATPPSTGDIAELPSLLTLIRRFSPRFSAERRDSSSTTRRLWAKFRDVTVASVTASAQGVITVMVALFRASAVAFATTEDQQWSVADCKLSSRIRRPLPFQGKLYMLDERKLSDGSNVTQIFQVEPPRHHVKGSASSSVPPPKSLIATCPASGTNIPFYLAECDSEILLIGLGNPLYSRITLYRLADLMLLGRLVPVTSIGDNILLVSDKVLSVSSRVLPNVEGNSVVMVNGGNEEAYFGQYQLSSSTWSPAADGSIRDHVPSPCSLIYHIFTCCRPDHWDKGEISFQVRGNLTWKVKGRITVSSKICEFTEIRWILDVAMSKKIENLQLQEMDIDGTISWSYCS</sequence>